<dbReference type="EMBL" id="CP051677">
    <property type="protein sequence ID" value="QJD79109.1"/>
    <property type="molecule type" value="Genomic_DNA"/>
</dbReference>
<dbReference type="InterPro" id="IPR012296">
    <property type="entry name" value="Nuclease_put_TT1808"/>
</dbReference>
<protein>
    <submittedName>
        <fullName evidence="2">Uma2 family endonuclease</fullName>
    </submittedName>
</protein>
<dbReference type="AlphaFoldDB" id="A0A7L5DKW6"/>
<dbReference type="RefSeq" id="WP_169551076.1">
    <property type="nucleotide sequence ID" value="NZ_CP051677.1"/>
</dbReference>
<evidence type="ECO:0000313" key="2">
    <source>
        <dbReference type="EMBL" id="QJD79109.1"/>
    </source>
</evidence>
<dbReference type="InterPro" id="IPR008538">
    <property type="entry name" value="Uma2"/>
</dbReference>
<dbReference type="PANTHER" id="PTHR34107">
    <property type="entry name" value="SLL0198 PROTEIN-RELATED"/>
    <property type="match status" value="1"/>
</dbReference>
<accession>A0A7L5DKW6</accession>
<dbReference type="KEGG" id="srho:HH216_12280"/>
<keyword evidence="2" id="KW-0378">Hydrolase</keyword>
<evidence type="ECO:0000259" key="1">
    <source>
        <dbReference type="Pfam" id="PF05685"/>
    </source>
</evidence>
<dbReference type="PANTHER" id="PTHR34107:SF4">
    <property type="entry name" value="SLL1222 PROTEIN"/>
    <property type="match status" value="1"/>
</dbReference>
<dbReference type="Proteomes" id="UP000501128">
    <property type="component" value="Chromosome"/>
</dbReference>
<keyword evidence="2" id="KW-0255">Endonuclease</keyword>
<keyword evidence="2" id="KW-0540">Nuclease</keyword>
<reference evidence="2 3" key="1">
    <citation type="submission" date="2020-04" db="EMBL/GenBank/DDBJ databases">
        <title>Genome sequencing of novel species.</title>
        <authorList>
            <person name="Heo J."/>
            <person name="Kim S.-J."/>
            <person name="Kim J.-S."/>
            <person name="Hong S.-B."/>
            <person name="Kwon S.-W."/>
        </authorList>
    </citation>
    <scope>NUCLEOTIDE SEQUENCE [LARGE SCALE GENOMIC DNA]</scope>
    <source>
        <strain evidence="2 3">CJU-R4</strain>
    </source>
</reference>
<dbReference type="Pfam" id="PF05685">
    <property type="entry name" value="Uma2"/>
    <property type="match status" value="1"/>
</dbReference>
<dbReference type="InterPro" id="IPR011335">
    <property type="entry name" value="Restrct_endonuc-II-like"/>
</dbReference>
<feature type="domain" description="Putative restriction endonuclease" evidence="1">
    <location>
        <begin position="41"/>
        <end position="205"/>
    </location>
</feature>
<dbReference type="SUPFAM" id="SSF52980">
    <property type="entry name" value="Restriction endonuclease-like"/>
    <property type="match status" value="1"/>
</dbReference>
<name>A0A7L5DKW6_9BACT</name>
<evidence type="ECO:0000313" key="3">
    <source>
        <dbReference type="Proteomes" id="UP000501128"/>
    </source>
</evidence>
<gene>
    <name evidence="2" type="ORF">HH216_12280</name>
</gene>
<dbReference type="CDD" id="cd06260">
    <property type="entry name" value="DUF820-like"/>
    <property type="match status" value="1"/>
</dbReference>
<keyword evidence="3" id="KW-1185">Reference proteome</keyword>
<dbReference type="GO" id="GO:0004519">
    <property type="term" value="F:endonuclease activity"/>
    <property type="evidence" value="ECO:0007669"/>
    <property type="project" value="UniProtKB-KW"/>
</dbReference>
<dbReference type="Gene3D" id="3.90.1570.10">
    <property type="entry name" value="tt1808, chain A"/>
    <property type="match status" value="1"/>
</dbReference>
<organism evidence="2 3">
    <name type="scientific">Spirosoma rhododendri</name>
    <dbReference type="NCBI Taxonomy" id="2728024"/>
    <lineage>
        <taxon>Bacteria</taxon>
        <taxon>Pseudomonadati</taxon>
        <taxon>Bacteroidota</taxon>
        <taxon>Cytophagia</taxon>
        <taxon>Cytophagales</taxon>
        <taxon>Cytophagaceae</taxon>
        <taxon>Spirosoma</taxon>
    </lineage>
</organism>
<proteinExistence type="predicted"/>
<sequence length="223" mass="25585">MHQHLDEQILEYPDAYLIMQEIQAALNEERKKRETFYNDITEQEKVEFINGEIVLHSPVKKSHNEATGLLFHLVDIYVRRHNKLGFVGIEKIMTALTRNDYEPDICFFGRTKADTFTDKQTLFPAPDLVIEVLSDGTAKRDRATSVGGIKYDDYQAHGVEEYWIIDADEQSIEQYHLTDGQYRLILKAGEGTIRSFALPGFAIPIRSAFDADVNLQTMATLLR</sequence>